<dbReference type="PATRIC" id="fig|1618344.3.peg.522"/>
<proteinExistence type="inferred from homology"/>
<feature type="domain" description="Bacterial type II secretion system protein E" evidence="4">
    <location>
        <begin position="348"/>
        <end position="362"/>
    </location>
</feature>
<dbReference type="PANTHER" id="PTHR30258">
    <property type="entry name" value="TYPE II SECRETION SYSTEM PROTEIN GSPE-RELATED"/>
    <property type="match status" value="1"/>
</dbReference>
<dbReference type="InterPro" id="IPR003593">
    <property type="entry name" value="AAA+_ATPase"/>
</dbReference>
<dbReference type="PROSITE" id="PS00662">
    <property type="entry name" value="T2SP_E"/>
    <property type="match status" value="1"/>
</dbReference>
<dbReference type="SUPFAM" id="SSF160246">
    <property type="entry name" value="EspE N-terminal domain-like"/>
    <property type="match status" value="1"/>
</dbReference>
<gene>
    <name evidence="5" type="ORF">UU65_C0002G0184</name>
</gene>
<dbReference type="CDD" id="cd01129">
    <property type="entry name" value="PulE-GspE-like"/>
    <property type="match status" value="1"/>
</dbReference>
<dbReference type="InterPro" id="IPR027417">
    <property type="entry name" value="P-loop_NTPase"/>
</dbReference>
<dbReference type="Pfam" id="PF05157">
    <property type="entry name" value="MshEN"/>
    <property type="match status" value="1"/>
</dbReference>
<reference evidence="5 6" key="1">
    <citation type="journal article" date="2015" name="Nature">
        <title>rRNA introns, odd ribosomes, and small enigmatic genomes across a large radiation of phyla.</title>
        <authorList>
            <person name="Brown C.T."/>
            <person name="Hug L.A."/>
            <person name="Thomas B.C."/>
            <person name="Sharon I."/>
            <person name="Castelle C.J."/>
            <person name="Singh A."/>
            <person name="Wilkins M.J."/>
            <person name="Williams K.H."/>
            <person name="Banfield J.F."/>
        </authorList>
    </citation>
    <scope>NUCLEOTIDE SEQUENCE [LARGE SCALE GENOMIC DNA]</scope>
</reference>
<comment type="caution">
    <text evidence="5">The sequence shown here is derived from an EMBL/GenBank/DDBJ whole genome shotgun (WGS) entry which is preliminary data.</text>
</comment>
<dbReference type="Proteomes" id="UP000033869">
    <property type="component" value="Unassembled WGS sequence"/>
</dbReference>
<keyword evidence="2" id="KW-0547">Nucleotide-binding</keyword>
<evidence type="ECO:0000256" key="3">
    <source>
        <dbReference type="ARBA" id="ARBA00022840"/>
    </source>
</evidence>
<evidence type="ECO:0000256" key="1">
    <source>
        <dbReference type="ARBA" id="ARBA00006611"/>
    </source>
</evidence>
<organism evidence="5 6">
    <name type="scientific">candidate division CPR2 bacterium GW2011_GWC1_41_48</name>
    <dbReference type="NCBI Taxonomy" id="1618344"/>
    <lineage>
        <taxon>Bacteria</taxon>
        <taxon>Bacteria division CPR2</taxon>
    </lineage>
</organism>
<dbReference type="InterPro" id="IPR001482">
    <property type="entry name" value="T2SS/T4SS_dom"/>
</dbReference>
<dbReference type="GO" id="GO:0016887">
    <property type="term" value="F:ATP hydrolysis activity"/>
    <property type="evidence" value="ECO:0007669"/>
    <property type="project" value="TreeGrafter"/>
</dbReference>
<sequence length="538" mass="59636">MAYSSTELKDKAFRDSEEQDTLQRAESMGLKYADLRQIVPSDDDMQLIPANDARQYKTIPIAVRNGLFYLGIVSPQISGLAEFVESLKGEHDVVLVLISQSSFVDNIVRYDDFVINKKIELEPGTIILESGEKTDLSSLGSKLQTDGIQFLLADILAAAIQTKSSDIHIEPRSDGANIRFRIDGVLHPIAQLPKDRHNYLLSEVFINSSLQMDAGKPQNGRLHTQSENVNISGVDIRVETIPVLHGQEVVMRLFHNEAQELRLTDLGITKEAYPNIKEILLRPHGMVIVVGPTGSGKTSTLYALLGELNSPERKIVTLEDPVEYELPGISQSQVNQGEIFLDRLKAVLREDPDIIMIGEIRDNDTAKTALQSALTGHLLLTTFHANNAAIAIARLSDMVGDVSLISSSINLIVAQRLVRKICPYCRSEEGLGTDKLAVAKHIFETLPEKYRTHYKNLQFFKGKGCDRCFNIGYKGRIGIYEMLKVTTDMQQLIMTRALPSVIQAAAIKNGMLTMEQDGLLKALAGITTVDEILKTVKE</sequence>
<protein>
    <submittedName>
        <fullName evidence="5">Type II secretion system protein E (GspE)</fullName>
    </submittedName>
</protein>
<evidence type="ECO:0000259" key="4">
    <source>
        <dbReference type="PROSITE" id="PS00662"/>
    </source>
</evidence>
<evidence type="ECO:0000313" key="5">
    <source>
        <dbReference type="EMBL" id="KKS09406.1"/>
    </source>
</evidence>
<evidence type="ECO:0000256" key="2">
    <source>
        <dbReference type="ARBA" id="ARBA00022741"/>
    </source>
</evidence>
<dbReference type="Gene3D" id="3.40.50.300">
    <property type="entry name" value="P-loop containing nucleotide triphosphate hydrolases"/>
    <property type="match status" value="1"/>
</dbReference>
<dbReference type="Gene3D" id="3.30.450.90">
    <property type="match status" value="1"/>
</dbReference>
<dbReference type="SUPFAM" id="SSF52540">
    <property type="entry name" value="P-loop containing nucleoside triphosphate hydrolases"/>
    <property type="match status" value="1"/>
</dbReference>
<dbReference type="PANTHER" id="PTHR30258:SF3">
    <property type="entry name" value="SLL1921 PROTEIN"/>
    <property type="match status" value="1"/>
</dbReference>
<dbReference type="GO" id="GO:0005524">
    <property type="term" value="F:ATP binding"/>
    <property type="evidence" value="ECO:0007669"/>
    <property type="project" value="UniProtKB-KW"/>
</dbReference>
<dbReference type="EMBL" id="LCBL01000002">
    <property type="protein sequence ID" value="KKS09406.1"/>
    <property type="molecule type" value="Genomic_DNA"/>
</dbReference>
<dbReference type="InterPro" id="IPR037257">
    <property type="entry name" value="T2SS_E_N_sf"/>
</dbReference>
<keyword evidence="3" id="KW-0067">ATP-binding</keyword>
<accession>A0A0G0YIM7</accession>
<dbReference type="InterPro" id="IPR007831">
    <property type="entry name" value="T2SS_GspE_N"/>
</dbReference>
<name>A0A0G0YIM7_UNCC2</name>
<dbReference type="GO" id="GO:0005886">
    <property type="term" value="C:plasma membrane"/>
    <property type="evidence" value="ECO:0007669"/>
    <property type="project" value="TreeGrafter"/>
</dbReference>
<dbReference type="Pfam" id="PF00437">
    <property type="entry name" value="T2SSE"/>
    <property type="match status" value="1"/>
</dbReference>
<evidence type="ECO:0000313" key="6">
    <source>
        <dbReference type="Proteomes" id="UP000033869"/>
    </source>
</evidence>
<dbReference type="SMART" id="SM00382">
    <property type="entry name" value="AAA"/>
    <property type="match status" value="1"/>
</dbReference>
<comment type="similarity">
    <text evidence="1">Belongs to the GSP E family.</text>
</comment>
<dbReference type="AlphaFoldDB" id="A0A0G0YIM7"/>